<dbReference type="GO" id="GO:0030136">
    <property type="term" value="C:clathrin-coated vesicle"/>
    <property type="evidence" value="ECO:0007669"/>
    <property type="project" value="InterPro"/>
</dbReference>
<feature type="region of interest" description="Disordered" evidence="3">
    <location>
        <begin position="637"/>
        <end position="663"/>
    </location>
</feature>
<evidence type="ECO:0000313" key="5">
    <source>
        <dbReference type="EMBL" id="KAI0306103.1"/>
    </source>
</evidence>
<evidence type="ECO:0000256" key="1">
    <source>
        <dbReference type="ARBA" id="ARBA00004496"/>
    </source>
</evidence>
<dbReference type="Gene3D" id="1.20.58.150">
    <property type="entry name" value="ANTH domain"/>
    <property type="match status" value="1"/>
</dbReference>
<dbReference type="GO" id="GO:0005545">
    <property type="term" value="F:1-phosphatidylinositol binding"/>
    <property type="evidence" value="ECO:0007669"/>
    <property type="project" value="InterPro"/>
</dbReference>
<feature type="region of interest" description="Disordered" evidence="3">
    <location>
        <begin position="121"/>
        <end position="140"/>
    </location>
</feature>
<dbReference type="EMBL" id="WTXG01000004">
    <property type="protein sequence ID" value="KAI0306103.1"/>
    <property type="molecule type" value="Genomic_DNA"/>
</dbReference>
<keyword evidence="2" id="KW-0963">Cytoplasm</keyword>
<dbReference type="SMART" id="SM00273">
    <property type="entry name" value="ENTH"/>
    <property type="match status" value="1"/>
</dbReference>
<dbReference type="GO" id="GO:0048268">
    <property type="term" value="P:clathrin coat assembly"/>
    <property type="evidence" value="ECO:0007669"/>
    <property type="project" value="InterPro"/>
</dbReference>
<dbReference type="FunFam" id="1.20.58.150:FF:000004">
    <property type="entry name" value="ENTH domain protein"/>
    <property type="match status" value="1"/>
</dbReference>
<dbReference type="Gene3D" id="1.25.40.90">
    <property type="match status" value="1"/>
</dbReference>
<dbReference type="Pfam" id="PF07651">
    <property type="entry name" value="ANTH"/>
    <property type="match status" value="1"/>
</dbReference>
<dbReference type="InterPro" id="IPR014712">
    <property type="entry name" value="ANTH_dom_sf"/>
</dbReference>
<keyword evidence="6" id="KW-1185">Reference proteome</keyword>
<evidence type="ECO:0000256" key="3">
    <source>
        <dbReference type="SAM" id="MobiDB-lite"/>
    </source>
</evidence>
<dbReference type="AlphaFoldDB" id="A0AAD4QNQ4"/>
<feature type="region of interest" description="Disordered" evidence="3">
    <location>
        <begin position="484"/>
        <end position="579"/>
    </location>
</feature>
<dbReference type="InterPro" id="IPR013809">
    <property type="entry name" value="ENTH"/>
</dbReference>
<comment type="caution">
    <text evidence="5">The sequence shown here is derived from an EMBL/GenBank/DDBJ whole genome shotgun (WGS) entry which is preliminary data.</text>
</comment>
<dbReference type="GO" id="GO:0032050">
    <property type="term" value="F:clathrin heavy chain binding"/>
    <property type="evidence" value="ECO:0007669"/>
    <property type="project" value="TreeGrafter"/>
</dbReference>
<comment type="subcellular location">
    <subcellularLocation>
        <location evidence="1">Cytoplasm</location>
    </subcellularLocation>
</comment>
<dbReference type="PANTHER" id="PTHR22951">
    <property type="entry name" value="CLATHRIN ASSEMBLY PROTEIN"/>
    <property type="match status" value="1"/>
</dbReference>
<dbReference type="GO" id="GO:0000149">
    <property type="term" value="F:SNARE binding"/>
    <property type="evidence" value="ECO:0007669"/>
    <property type="project" value="TreeGrafter"/>
</dbReference>
<dbReference type="Proteomes" id="UP001203297">
    <property type="component" value="Unassembled WGS sequence"/>
</dbReference>
<reference evidence="5" key="1">
    <citation type="journal article" date="2022" name="New Phytol.">
        <title>Evolutionary transition to the ectomycorrhizal habit in the genomes of a hyperdiverse lineage of mushroom-forming fungi.</title>
        <authorList>
            <person name="Looney B."/>
            <person name="Miyauchi S."/>
            <person name="Morin E."/>
            <person name="Drula E."/>
            <person name="Courty P.E."/>
            <person name="Kohler A."/>
            <person name="Kuo A."/>
            <person name="LaButti K."/>
            <person name="Pangilinan J."/>
            <person name="Lipzen A."/>
            <person name="Riley R."/>
            <person name="Andreopoulos W."/>
            <person name="He G."/>
            <person name="Johnson J."/>
            <person name="Nolan M."/>
            <person name="Tritt A."/>
            <person name="Barry K.W."/>
            <person name="Grigoriev I.V."/>
            <person name="Nagy L.G."/>
            <person name="Hibbett D."/>
            <person name="Henrissat B."/>
            <person name="Matheny P.B."/>
            <person name="Labbe J."/>
            <person name="Martin F.M."/>
        </authorList>
    </citation>
    <scope>NUCLEOTIDE SEQUENCE</scope>
    <source>
        <strain evidence="5">BPL690</strain>
    </source>
</reference>
<feature type="domain" description="ENTH" evidence="4">
    <location>
        <begin position="1"/>
        <end position="99"/>
    </location>
</feature>
<protein>
    <submittedName>
        <fullName evidence="5">ANTH domain-containing protein</fullName>
    </submittedName>
</protein>
<dbReference type="GO" id="GO:0005546">
    <property type="term" value="F:phosphatidylinositol-4,5-bisphosphate binding"/>
    <property type="evidence" value="ECO:0007669"/>
    <property type="project" value="TreeGrafter"/>
</dbReference>
<dbReference type="InterPro" id="IPR008942">
    <property type="entry name" value="ENTH_VHS"/>
</dbReference>
<dbReference type="PANTHER" id="PTHR22951:SF5">
    <property type="entry name" value="PHOSPHATIDYLINOSITOL-BINDING CLATHRIN ASSEMBLY PROTEIN LAP"/>
    <property type="match status" value="1"/>
</dbReference>
<gene>
    <name evidence="5" type="ORF">B0F90DRAFT_1696076</name>
</gene>
<evidence type="ECO:0000259" key="4">
    <source>
        <dbReference type="PROSITE" id="PS50942"/>
    </source>
</evidence>
<name>A0AAD4QNQ4_9AGAM</name>
<feature type="compositionally biased region" description="Polar residues" evidence="3">
    <location>
        <begin position="554"/>
        <end position="568"/>
    </location>
</feature>
<evidence type="ECO:0000256" key="2">
    <source>
        <dbReference type="ARBA" id="ARBA00022490"/>
    </source>
</evidence>
<proteinExistence type="predicted"/>
<evidence type="ECO:0000313" key="6">
    <source>
        <dbReference type="Proteomes" id="UP001203297"/>
    </source>
</evidence>
<sequence length="862" mass="89927">MSSFEKVVKNACKPKPTAPKSKVSTPILVVFKALIVLHTMIRNGSTDNVLRYLSSSEVLRLKNVAGGQWEGYNAPKNLQHYALYLDARIRAYRDLKHDAIRVQSETNRDMRLSMSLQEDARRHPLEDDARKLQSSGAPSRSKTIMGRKLRVMTVEKGLLRETKVVQKVMDVLVECRFYLDDLEDELTVLALRMLVKDLLTLFQAVNEGVINVLEHYFEMSYIDAEQALAIYQHFCKQAMYVVEFLGVAKKLQNLLNVPIPNLKHAPVSLVGALEEYLNDPNFEQNRIEYRANKDAADRNLKNGRSNQKKVEKAIEDEQTTIFNSQTGSPTSGQFQQQSVYNPFNAAGSSGASTNPFPQIQVQSQPTGFLQPQITAVPGALQQPTNPFPTLQAMPTGFLQPQTTGQILSAQVNQLQPVPTGANPFSVQNVFPGTNPFPTTHPTNPFPVSGQMTNTFPPATIGNPFVGLNHNSVSNAANSSPLPSFNLGPFPAQPRAPVSSVPARPASTPLTQTKPSSPPLQPLKPHQTGSRNPFGVPKAPSPPPVPRAPTLFELASSTVQPQLHSQNPAQVRPQPTGLPGSTFASVASSFIASGGSGAQVPQLTASTLTSVGSSTTSSTPASASTTTATVSTFSDLLSNSPSGLPTASTALSSQPTGAPLRPQTTGFNAGIKAFKPTSSFGASLLETLPPIPQSAPTTPALEGGPYAGYPPAGAVGTGGGATPAGVGLGASLSGGSSPASGTGIVGVSGGGPGLGGSFGLSVQPTGFSTAGARSDGLTALNGSSLGVGLRPQATGIGVANPFRASMLAPGSGAFPGFNVSNTGAGAGAALFSQPTGASPFGQGFFGGAQADASKQQNGAAPLI</sequence>
<dbReference type="CDD" id="cd16988">
    <property type="entry name" value="ANTH_N_YAP180"/>
    <property type="match status" value="1"/>
</dbReference>
<dbReference type="GO" id="GO:0006900">
    <property type="term" value="P:vesicle budding from membrane"/>
    <property type="evidence" value="ECO:0007669"/>
    <property type="project" value="TreeGrafter"/>
</dbReference>
<dbReference type="InterPro" id="IPR045192">
    <property type="entry name" value="AP180-like"/>
</dbReference>
<dbReference type="InterPro" id="IPR011417">
    <property type="entry name" value="ANTH_dom"/>
</dbReference>
<dbReference type="SUPFAM" id="SSF48464">
    <property type="entry name" value="ENTH/VHS domain"/>
    <property type="match status" value="1"/>
</dbReference>
<accession>A0AAD4QNQ4</accession>
<dbReference type="SUPFAM" id="SSF89009">
    <property type="entry name" value="GAT-like domain"/>
    <property type="match status" value="1"/>
</dbReference>
<dbReference type="GO" id="GO:0005905">
    <property type="term" value="C:clathrin-coated pit"/>
    <property type="evidence" value="ECO:0007669"/>
    <property type="project" value="TreeGrafter"/>
</dbReference>
<dbReference type="PROSITE" id="PS50942">
    <property type="entry name" value="ENTH"/>
    <property type="match status" value="1"/>
</dbReference>
<organism evidence="5 6">
    <name type="scientific">Multifurca ochricompacta</name>
    <dbReference type="NCBI Taxonomy" id="376703"/>
    <lineage>
        <taxon>Eukaryota</taxon>
        <taxon>Fungi</taxon>
        <taxon>Dikarya</taxon>
        <taxon>Basidiomycota</taxon>
        <taxon>Agaricomycotina</taxon>
        <taxon>Agaricomycetes</taxon>
        <taxon>Russulales</taxon>
        <taxon>Russulaceae</taxon>
        <taxon>Multifurca</taxon>
    </lineage>
</organism>
<dbReference type="GO" id="GO:0072583">
    <property type="term" value="P:clathrin-dependent endocytosis"/>
    <property type="evidence" value="ECO:0007669"/>
    <property type="project" value="InterPro"/>
</dbReference>
<feature type="compositionally biased region" description="Basic and acidic residues" evidence="3">
    <location>
        <begin position="121"/>
        <end position="131"/>
    </location>
</feature>